<dbReference type="AlphaFoldDB" id="A0A7J6JII5"/>
<dbReference type="Proteomes" id="UP000011096">
    <property type="component" value="Unassembled WGS sequence"/>
</dbReference>
<gene>
    <name evidence="2" type="ORF">CGGC5_v003158</name>
</gene>
<accession>A0A7J6JII5</accession>
<protein>
    <submittedName>
        <fullName evidence="2">Uncharacterized protein</fullName>
    </submittedName>
</protein>
<dbReference type="OrthoDB" id="5244136at2759"/>
<evidence type="ECO:0000313" key="3">
    <source>
        <dbReference type="Proteomes" id="UP000011096"/>
    </source>
</evidence>
<evidence type="ECO:0000313" key="2">
    <source>
        <dbReference type="EMBL" id="KAF4489820.1"/>
    </source>
</evidence>
<dbReference type="GeneID" id="90979679"/>
<keyword evidence="3" id="KW-1185">Reference proteome</keyword>
<evidence type="ECO:0000256" key="1">
    <source>
        <dbReference type="SAM" id="MobiDB-lite"/>
    </source>
</evidence>
<organism evidence="2 3">
    <name type="scientific">Colletotrichum fructicola (strain Nara gc5)</name>
    <name type="common">Anthracnose fungus</name>
    <name type="synonym">Colletotrichum gloeosporioides (strain Nara gc5)</name>
    <dbReference type="NCBI Taxonomy" id="1213859"/>
    <lineage>
        <taxon>Eukaryota</taxon>
        <taxon>Fungi</taxon>
        <taxon>Dikarya</taxon>
        <taxon>Ascomycota</taxon>
        <taxon>Pezizomycotina</taxon>
        <taxon>Sordariomycetes</taxon>
        <taxon>Hypocreomycetidae</taxon>
        <taxon>Glomerellales</taxon>
        <taxon>Glomerellaceae</taxon>
        <taxon>Colletotrichum</taxon>
        <taxon>Colletotrichum gloeosporioides species complex</taxon>
    </lineage>
</organism>
<reference evidence="2 3" key="2">
    <citation type="submission" date="2020-04" db="EMBL/GenBank/DDBJ databases">
        <title>Genome sequencing and assembly of multiple isolates from the Colletotrichum gloeosporioides species complex.</title>
        <authorList>
            <person name="Gan P."/>
            <person name="Shirasu K."/>
        </authorList>
    </citation>
    <scope>NUCLEOTIDE SEQUENCE [LARGE SCALE GENOMIC DNA]</scope>
    <source>
        <strain evidence="2 3">Nara gc5</strain>
    </source>
</reference>
<dbReference type="RefSeq" id="XP_066009561.1">
    <property type="nucleotide sequence ID" value="XM_066151087.1"/>
</dbReference>
<dbReference type="InParanoid" id="A0A7J6JII5"/>
<dbReference type="EMBL" id="ANPB02000002">
    <property type="protein sequence ID" value="KAF4489820.1"/>
    <property type="molecule type" value="Genomic_DNA"/>
</dbReference>
<comment type="caution">
    <text evidence="2">The sequence shown here is derived from an EMBL/GenBank/DDBJ whole genome shotgun (WGS) entry which is preliminary data.</text>
</comment>
<sequence length="94" mass="10172">MGITNEPPSAQNQVSAADLSTSEIGTAPVLNEIPTVEPAPPEVDDAVDDGSSIDKQITIYTKSLSSSIVDYPVYYGRRYHAFRRGAYVLPNDDL</sequence>
<name>A0A7J6JII5_COLFN</name>
<reference evidence="2 3" key="1">
    <citation type="submission" date="2012-08" db="EMBL/GenBank/DDBJ databases">
        <authorList>
            <person name="Gan P.H.P."/>
            <person name="Ikeda K."/>
            <person name="Irieda H."/>
            <person name="Narusaka M."/>
            <person name="O'Connell R.J."/>
            <person name="Narusaka Y."/>
            <person name="Takano Y."/>
            <person name="Kubo Y."/>
            <person name="Shirasu K."/>
        </authorList>
    </citation>
    <scope>NUCLEOTIDE SEQUENCE [LARGE SCALE GENOMIC DNA]</scope>
    <source>
        <strain evidence="2 3">Nara gc5</strain>
    </source>
</reference>
<proteinExistence type="predicted"/>
<feature type="region of interest" description="Disordered" evidence="1">
    <location>
        <begin position="1"/>
        <end position="23"/>
    </location>
</feature>